<evidence type="ECO:0000256" key="4">
    <source>
        <dbReference type="ARBA" id="ARBA00022833"/>
    </source>
</evidence>
<keyword evidence="4" id="KW-0862">Zinc</keyword>
<gene>
    <name evidence="7" type="ORF">NZD86_11095</name>
</gene>
<dbReference type="Proteomes" id="UP001164803">
    <property type="component" value="Chromosome"/>
</dbReference>
<proteinExistence type="predicted"/>
<organism evidence="7 8">
    <name type="scientific">Alicyclobacillus dauci</name>
    <dbReference type="NCBI Taxonomy" id="1475485"/>
    <lineage>
        <taxon>Bacteria</taxon>
        <taxon>Bacillati</taxon>
        <taxon>Bacillota</taxon>
        <taxon>Bacilli</taxon>
        <taxon>Bacillales</taxon>
        <taxon>Alicyclobacillaceae</taxon>
        <taxon>Alicyclobacillus</taxon>
    </lineage>
</organism>
<name>A0ABY6Z8T1_9BACL</name>
<dbReference type="Gene3D" id="3.40.140.10">
    <property type="entry name" value="Cytidine Deaminase, domain 2"/>
    <property type="match status" value="1"/>
</dbReference>
<keyword evidence="5" id="KW-0482">Metalloprotease</keyword>
<accession>A0ABY6Z8T1</accession>
<keyword evidence="2" id="KW-0479">Metal-binding</keyword>
<dbReference type="SUPFAM" id="SSF102712">
    <property type="entry name" value="JAB1/MPN domain"/>
    <property type="match status" value="1"/>
</dbReference>
<feature type="domain" description="JAB" evidence="6">
    <location>
        <begin position="43"/>
        <end position="131"/>
    </location>
</feature>
<evidence type="ECO:0000256" key="5">
    <source>
        <dbReference type="ARBA" id="ARBA00023049"/>
    </source>
</evidence>
<evidence type="ECO:0000259" key="6">
    <source>
        <dbReference type="Pfam" id="PF14464"/>
    </source>
</evidence>
<sequence length="145" mass="16119">MRFVNVEQKTATAFAFTTWYSTLWTRIAIPSFVSQVMGGMKFHANASLPYECFGFIVRKGGAVYTIPMPITASSNHFYVDPNVLAQTLYGFDHAAVSILSTYHSHPGGTETLTDADLPLTSWSPTHVLIARTITDWTLHVFKWGA</sequence>
<reference evidence="7" key="1">
    <citation type="submission" date="2022-08" db="EMBL/GenBank/DDBJ databases">
        <title>Alicyclobacillus dauci DSM2870, complete genome.</title>
        <authorList>
            <person name="Wang Q."/>
            <person name="Cai R."/>
            <person name="Wang Z."/>
        </authorList>
    </citation>
    <scope>NUCLEOTIDE SEQUENCE</scope>
    <source>
        <strain evidence="7">DSM 28700</strain>
    </source>
</reference>
<evidence type="ECO:0000256" key="3">
    <source>
        <dbReference type="ARBA" id="ARBA00022801"/>
    </source>
</evidence>
<protein>
    <submittedName>
        <fullName evidence="7">Mov34/MPN/PAD-1 family protein</fullName>
    </submittedName>
</protein>
<evidence type="ECO:0000313" key="8">
    <source>
        <dbReference type="Proteomes" id="UP001164803"/>
    </source>
</evidence>
<dbReference type="RefSeq" id="WP_268046601.1">
    <property type="nucleotide sequence ID" value="NZ_CP104064.1"/>
</dbReference>
<evidence type="ECO:0000256" key="2">
    <source>
        <dbReference type="ARBA" id="ARBA00022723"/>
    </source>
</evidence>
<dbReference type="Pfam" id="PF14464">
    <property type="entry name" value="Prok-JAB"/>
    <property type="match status" value="1"/>
</dbReference>
<evidence type="ECO:0000256" key="1">
    <source>
        <dbReference type="ARBA" id="ARBA00022670"/>
    </source>
</evidence>
<dbReference type="EMBL" id="CP104064">
    <property type="protein sequence ID" value="WAH38977.1"/>
    <property type="molecule type" value="Genomic_DNA"/>
</dbReference>
<keyword evidence="8" id="KW-1185">Reference proteome</keyword>
<keyword evidence="1" id="KW-0645">Protease</keyword>
<evidence type="ECO:0000313" key="7">
    <source>
        <dbReference type="EMBL" id="WAH38977.1"/>
    </source>
</evidence>
<keyword evidence="3" id="KW-0378">Hydrolase</keyword>
<dbReference type="InterPro" id="IPR028090">
    <property type="entry name" value="JAB_dom_prok"/>
</dbReference>